<keyword evidence="2" id="KW-0479">Metal-binding</keyword>
<dbReference type="PANTHER" id="PTHR21497:SF24">
    <property type="entry name" value="E3 UBIQUITIN-PROTEIN LIGASE UBR1"/>
    <property type="match status" value="1"/>
</dbReference>
<dbReference type="InterPro" id="IPR055194">
    <property type="entry name" value="UBR1-like_WH"/>
</dbReference>
<keyword evidence="2" id="KW-0833">Ubl conjugation pathway</keyword>
<evidence type="ECO:0000259" key="3">
    <source>
        <dbReference type="Pfam" id="PF02617"/>
    </source>
</evidence>
<dbReference type="EMBL" id="JBFDAA010000023">
    <property type="protein sequence ID" value="KAL1110209.1"/>
    <property type="molecule type" value="Genomic_DNA"/>
</dbReference>
<feature type="domain" description="Adaptor protein ClpS core" evidence="3">
    <location>
        <begin position="88"/>
        <end position="153"/>
    </location>
</feature>
<proteinExistence type="inferred from homology"/>
<sequence length="1524" mass="171513">MGSSRGGGYCDCGDEEAWRIEPYCSIHLLGAEKRTDENKLPSDTEDRAAIVFSAVLRYARELLTLKSPPSLPADLKLTGGNLVDGPVDTYCTVLYNDETLAFGQVDTLTEMIQCSRGEAIKYVDKIYKEGWAALKCSIFQQCEDVRTEIERYMSLRGTRTFKVLVVHSHVIAHQIFALRLLAWLRKVITPSERFRYIFCAVILQVDPPETALIEHVLLRDSKLLNSTRLHWQRLIISGMLMEYESKKTFAQVFTKNYGTIMKDFISDGYDYAISVASLAKQIYSVPTLAYFLIAHENAMSILLETFIAECSRKCNRLGKLEFERIAPIGPFKRAINVLNHLGYLLGVPPNSWDDDLRTGFLKGLSLVLVVLNYMQDMNPITRQVGPSMDFGPDSMFAFDLHIKLSPIITMILRWCGSDRIVLIEAYRSTLKKLYENPSFDLLQIGQVRELAGHSASCLQYDVASQPVSIHLPLSRFLAGLHLNLEKYGLSFDAKEVQLGSKPTPEQVIEPVLRTQVMIAQVHAGMWNENYISLFHHVRSYSDVKCRGEMLDRDIVLLQYGASLIESNAFLIHVINKFGLINWANPKFDDETPNNPEEDTMRLTVILVEEFLSLIITIIGERYNPGVGKVTSDDCIKNEIIQQLCIKRLSHSELKHALPDDPSNEHIMERVAADVAVFKTFRQVSGRGVYELKPEFADQYNVFSYHYTKEELTKSEEEQRTRRKASSGFECCPPPVLPPLSESFNMVANLLQCDVMLHIMKIILERSLNLRACSFSHAQLQKVLHLIGYALQEEEQQSSQFITFTDRAKKWNIEPLLDSLCGSARVEAHKDLIRWTLRKFGQVAAPKSQVNVTTCLSDSSSQESKTEQAGKEFRAKLAAERRAKIMAQMAAMQKNFMKDNAQLFEDAQTSLATSEDYGKTNMDSPGPCNGSPVALGTHQSKCVIAEKRYTCMLCQEDDTVTPGGLAMVLAAFVQKSTVLCRSRVELQEQEDENTPLFLTSNLGPAPYTSSCGHVMHSSCWDKYFKRVLANECARGRRQRSPFDIEKNEYLCPLCGCLNNTILPLIPMLSTLPNAKSKVPVELNFANWLDASLIAIKHKKKLGKTVCSADDVFEAGVSASKKMEEEPESTNVQAARVEGGVAPATAVQIPDSLDTHDDEPRLSIDLQEMILYYTQAAYTKGLRVQPQTYDTRVPLLTWKSCSYTVRALEWLLRYMDKPLLGDLSCRQQDCLESLIRLSGVLGTAWPHTQSINDHGVRLLTIVIDNKSSDPAVTDWDSFGFLVPLTASLPNVFYSDPVPVPVGTLLESHSFTLMFYSNVAQIIINSDLSINCSDEEGGVVHEETKCLESLMKLLKDCRIYDTNITWTLIKESSMPFLRCCAIFYHYLTGVAAPQELTEIGGDTFENLCCYLGIPSLCKELLDHPAVYKLFEKWGSHKKVMEMRVNGHPPRSMTDMNELVCLPDDYSQLINAVASYTCPNSDDEDPRNPTMCLVCGSMLCSQTPCCQTKLNETLVGTYFLIINYLSSY</sequence>
<feature type="domain" description="E3 ubiquitin-protein ligase UBR-like C-terminal" evidence="4">
    <location>
        <begin position="1173"/>
        <end position="1507"/>
    </location>
</feature>
<dbReference type="SUPFAM" id="SSF54736">
    <property type="entry name" value="ClpS-like"/>
    <property type="match status" value="1"/>
</dbReference>
<protein>
    <recommendedName>
        <fullName evidence="2">E3 ubiquitin-protein ligase</fullName>
        <ecNumber evidence="2">2.3.2.27</ecNumber>
    </recommendedName>
</protein>
<name>A0ABD0YBC5_9HEMI</name>
<dbReference type="InterPro" id="IPR044046">
    <property type="entry name" value="E3_ligase_UBR-like_C"/>
</dbReference>
<evidence type="ECO:0000259" key="4">
    <source>
        <dbReference type="Pfam" id="PF18995"/>
    </source>
</evidence>
<keyword evidence="2" id="KW-0808">Transferase</keyword>
<keyword evidence="2" id="KW-0862">Zinc</keyword>
<dbReference type="GO" id="GO:0008270">
    <property type="term" value="F:zinc ion binding"/>
    <property type="evidence" value="ECO:0007669"/>
    <property type="project" value="UniProtKB-UniRule"/>
</dbReference>
<comment type="function">
    <text evidence="2">Ubiquitin ligase protein which is a component of the N-end rule pathway. Recognizes and binds to proteins bearing specific N-terminal residues that are destabilizing according to the N-end rule, leading to their ubiquitination and subsequent degradation.</text>
</comment>
<organism evidence="6 7">
    <name type="scientific">Ranatra chinensis</name>
    <dbReference type="NCBI Taxonomy" id="642074"/>
    <lineage>
        <taxon>Eukaryota</taxon>
        <taxon>Metazoa</taxon>
        <taxon>Ecdysozoa</taxon>
        <taxon>Arthropoda</taxon>
        <taxon>Hexapoda</taxon>
        <taxon>Insecta</taxon>
        <taxon>Pterygota</taxon>
        <taxon>Neoptera</taxon>
        <taxon>Paraneoptera</taxon>
        <taxon>Hemiptera</taxon>
        <taxon>Heteroptera</taxon>
        <taxon>Panheteroptera</taxon>
        <taxon>Nepomorpha</taxon>
        <taxon>Nepidae</taxon>
        <taxon>Ranatrinae</taxon>
        <taxon>Ranatra</taxon>
    </lineage>
</organism>
<dbReference type="GO" id="GO:0016567">
    <property type="term" value="P:protein ubiquitination"/>
    <property type="evidence" value="ECO:0007669"/>
    <property type="project" value="UniProtKB-UniRule"/>
</dbReference>
<dbReference type="Gene3D" id="3.30.1390.10">
    <property type="match status" value="1"/>
</dbReference>
<dbReference type="InterPro" id="IPR014719">
    <property type="entry name" value="Ribosomal_bL12_C/ClpS-like"/>
</dbReference>
<dbReference type="Pfam" id="PF22960">
    <property type="entry name" value="WHD_UBR1"/>
    <property type="match status" value="1"/>
</dbReference>
<gene>
    <name evidence="6" type="ORF">AAG570_008286</name>
</gene>
<evidence type="ECO:0000313" key="7">
    <source>
        <dbReference type="Proteomes" id="UP001558652"/>
    </source>
</evidence>
<feature type="domain" description="E3 ubiquitin-protein ligase UBR1-like winged-helix" evidence="5">
    <location>
        <begin position="634"/>
        <end position="732"/>
    </location>
</feature>
<dbReference type="GO" id="GO:0061630">
    <property type="term" value="F:ubiquitin protein ligase activity"/>
    <property type="evidence" value="ECO:0007669"/>
    <property type="project" value="UniProtKB-UniRule"/>
</dbReference>
<dbReference type="Proteomes" id="UP001558652">
    <property type="component" value="Unassembled WGS sequence"/>
</dbReference>
<evidence type="ECO:0000256" key="2">
    <source>
        <dbReference type="RuleBase" id="RU366018"/>
    </source>
</evidence>
<evidence type="ECO:0000259" key="5">
    <source>
        <dbReference type="Pfam" id="PF22960"/>
    </source>
</evidence>
<dbReference type="PANTHER" id="PTHR21497">
    <property type="entry name" value="UBIQUITIN LIGASE E3 ALPHA-RELATED"/>
    <property type="match status" value="1"/>
</dbReference>
<comment type="pathway">
    <text evidence="1 2">Protein modification; protein ubiquitination.</text>
</comment>
<dbReference type="Pfam" id="PF18995">
    <property type="entry name" value="PRT6_C"/>
    <property type="match status" value="1"/>
</dbReference>
<keyword evidence="2" id="KW-0863">Zinc-finger</keyword>
<dbReference type="GO" id="GO:0071596">
    <property type="term" value="P:ubiquitin-dependent protein catabolic process via the N-end rule pathway"/>
    <property type="evidence" value="ECO:0007669"/>
    <property type="project" value="UniProtKB-UniRule"/>
</dbReference>
<comment type="catalytic activity">
    <reaction evidence="2">
        <text>S-ubiquitinyl-[E2 ubiquitin-conjugating enzyme]-L-cysteine + [acceptor protein]-L-lysine = [E2 ubiquitin-conjugating enzyme]-L-cysteine + N(6)-ubiquitinyl-[acceptor protein]-L-lysine.</text>
        <dbReference type="EC" id="2.3.2.27"/>
    </reaction>
</comment>
<comment type="similarity">
    <text evidence="2">Belongs to the E3 ubiquitin-protein ligase UBR1-like family.</text>
</comment>
<comment type="caution">
    <text evidence="6">The sequence shown here is derived from an EMBL/GenBank/DDBJ whole genome shotgun (WGS) entry which is preliminary data.</text>
</comment>
<dbReference type="InterPro" id="IPR039164">
    <property type="entry name" value="UBR1-like"/>
</dbReference>
<dbReference type="EC" id="2.3.2.27" evidence="2"/>
<keyword evidence="7" id="KW-1185">Reference proteome</keyword>
<accession>A0ABD0YBC5</accession>
<reference evidence="6 7" key="1">
    <citation type="submission" date="2024-07" db="EMBL/GenBank/DDBJ databases">
        <title>Chromosome-level genome assembly of the water stick insect Ranatra chinensis (Heteroptera: Nepidae).</title>
        <authorList>
            <person name="Liu X."/>
        </authorList>
    </citation>
    <scope>NUCLEOTIDE SEQUENCE [LARGE SCALE GENOMIC DNA]</scope>
    <source>
        <strain evidence="6">Cailab_2021Rc</strain>
        <tissue evidence="6">Muscle</tissue>
    </source>
</reference>
<evidence type="ECO:0000313" key="6">
    <source>
        <dbReference type="EMBL" id="KAL1110209.1"/>
    </source>
</evidence>
<dbReference type="InterPro" id="IPR003769">
    <property type="entry name" value="ClpS_core"/>
</dbReference>
<dbReference type="Pfam" id="PF02617">
    <property type="entry name" value="ClpS"/>
    <property type="match status" value="1"/>
</dbReference>
<evidence type="ECO:0000256" key="1">
    <source>
        <dbReference type="ARBA" id="ARBA00004906"/>
    </source>
</evidence>